<evidence type="ECO:0000259" key="2">
    <source>
        <dbReference type="Pfam" id="PF13421"/>
    </source>
</evidence>
<dbReference type="PANTHER" id="PTHR37826:SF2">
    <property type="entry name" value="ZINC-RIBBON DOMAIN-CONTAINING PROTEIN"/>
    <property type="match status" value="1"/>
</dbReference>
<dbReference type="EMBL" id="CP011542">
    <property type="protein sequence ID" value="AKK05031.1"/>
    <property type="molecule type" value="Genomic_DNA"/>
</dbReference>
<feature type="domain" description="SPFH" evidence="2">
    <location>
        <begin position="20"/>
        <end position="229"/>
    </location>
</feature>
<dbReference type="RefSeq" id="WP_047261330.1">
    <property type="nucleotide sequence ID" value="NZ_CP011542.1"/>
</dbReference>
<dbReference type="OrthoDB" id="9764015at2"/>
<feature type="region of interest" description="Disordered" evidence="1">
    <location>
        <begin position="296"/>
        <end position="316"/>
    </location>
</feature>
<evidence type="ECO:0000313" key="3">
    <source>
        <dbReference type="EMBL" id="AKK05031.1"/>
    </source>
</evidence>
<gene>
    <name evidence="3" type="ORF">CMUST_03435</name>
</gene>
<evidence type="ECO:0000313" key="4">
    <source>
        <dbReference type="Proteomes" id="UP000035199"/>
    </source>
</evidence>
<accession>A0A0G3GV22</accession>
<dbReference type="InterPro" id="IPR033880">
    <property type="entry name" value="SPFH_YdjI"/>
</dbReference>
<proteinExistence type="predicted"/>
<dbReference type="SUPFAM" id="SSF117892">
    <property type="entry name" value="Band 7/SPFH domain"/>
    <property type="match status" value="1"/>
</dbReference>
<organism evidence="3 4">
    <name type="scientific">Corynebacterium mustelae</name>
    <dbReference type="NCBI Taxonomy" id="571915"/>
    <lineage>
        <taxon>Bacteria</taxon>
        <taxon>Bacillati</taxon>
        <taxon>Actinomycetota</taxon>
        <taxon>Actinomycetes</taxon>
        <taxon>Mycobacteriales</taxon>
        <taxon>Corynebacteriaceae</taxon>
        <taxon>Corynebacterium</taxon>
    </lineage>
</organism>
<dbReference type="AlphaFoldDB" id="A0A0G3GV22"/>
<keyword evidence="4" id="KW-1185">Reference proteome</keyword>
<name>A0A0G3GV22_9CORY</name>
<dbReference type="Gene3D" id="3.30.479.30">
    <property type="entry name" value="Band 7 domain"/>
    <property type="match status" value="1"/>
</dbReference>
<dbReference type="InterPro" id="IPR036013">
    <property type="entry name" value="Band_7/SPFH_dom_sf"/>
</dbReference>
<protein>
    <submittedName>
        <fullName evidence="3">Putative virion core protein (Lumpy skin disease virus)</fullName>
    </submittedName>
</protein>
<dbReference type="STRING" id="571915.CMUST_03435"/>
<dbReference type="PATRIC" id="fig|571915.4.peg.731"/>
<dbReference type="Pfam" id="PF13421">
    <property type="entry name" value="Band_7_1"/>
    <property type="match status" value="1"/>
</dbReference>
<dbReference type="PANTHER" id="PTHR37826">
    <property type="entry name" value="FLOTILLIN BAND_7_5 DOMAIN PROTEIN"/>
    <property type="match status" value="1"/>
</dbReference>
<reference evidence="4" key="2">
    <citation type="submission" date="2015-05" db="EMBL/GenBank/DDBJ databases">
        <title>Complete genome sequence of Corynebacterium mustelae DSM 45274, isolated from various tissues of a male ferret with lethal sepsis.</title>
        <authorList>
            <person name="Ruckert C."/>
            <person name="Albersmeier A."/>
            <person name="Winkler A."/>
            <person name="Tauch A."/>
        </authorList>
    </citation>
    <scope>NUCLEOTIDE SEQUENCE [LARGE SCALE GENOMIC DNA]</scope>
    <source>
        <strain evidence="4">DSM 45274</strain>
    </source>
</reference>
<evidence type="ECO:0000256" key="1">
    <source>
        <dbReference type="SAM" id="MobiDB-lite"/>
    </source>
</evidence>
<dbReference type="KEGG" id="cmv:CMUST_03435"/>
<reference evidence="3 4" key="1">
    <citation type="journal article" date="2015" name="Genome Announc.">
        <title>Complete Genome Sequence of the Type Strain Corynebacterium mustelae DSM 45274, Isolated from Various Tissues of a Male Ferret with Lethal Sepsis.</title>
        <authorList>
            <person name="Ruckert C."/>
            <person name="Eimer J."/>
            <person name="Winkler A."/>
            <person name="Tauch A."/>
        </authorList>
    </citation>
    <scope>NUCLEOTIDE SEQUENCE [LARGE SCALE GENOMIC DNA]</scope>
    <source>
        <strain evidence="3 4">DSM 45274</strain>
    </source>
</reference>
<dbReference type="Proteomes" id="UP000035199">
    <property type="component" value="Chromosome"/>
</dbReference>
<sequence length="349" mass="38420">MALPWIDIIECVDPDPQLVMWQWPPHQGQIKKGAQVIVRENQAALILSHGVASEVYGPGRHTLPSENVPILDQLKGWKYGFASPNIYDVFYMVTRQFVDLKWGTPAPVMMADPKFGQVRVRAFGSYNVRISDPAKFFREYAGSFPVLSVRDIEVQLRDYIAAKFGEIMATSGISVMDFAANLSSVNARLQPVIAPYFEDLGVSVTQFTIVSVTLPDEVNEYYDKVTGMNMIGDMDRFQRFNTALATADARNTVGAGAQEGIAMGLLVGEMNTQAAQAQAQAQSQLAQLQAQQAMQAMQQQPPAQQPPAAAPAAATDPMEKLAKLKKMFEADLITEQEYAAKRAAILEEL</sequence>
<dbReference type="CDD" id="cd03408">
    <property type="entry name" value="SPFH_like_u1"/>
    <property type="match status" value="1"/>
</dbReference>